<feature type="region of interest" description="Disordered" evidence="1">
    <location>
        <begin position="1"/>
        <end position="55"/>
    </location>
</feature>
<dbReference type="VEuPathDB" id="FungiDB:PADG_03340"/>
<protein>
    <submittedName>
        <fullName evidence="2">Uncharacterized protein</fullName>
    </submittedName>
</protein>
<organism evidence="2 3">
    <name type="scientific">Paracoccidioides brasiliensis (strain Pb18)</name>
    <dbReference type="NCBI Taxonomy" id="502780"/>
    <lineage>
        <taxon>Eukaryota</taxon>
        <taxon>Fungi</taxon>
        <taxon>Dikarya</taxon>
        <taxon>Ascomycota</taxon>
        <taxon>Pezizomycotina</taxon>
        <taxon>Eurotiomycetes</taxon>
        <taxon>Eurotiomycetidae</taxon>
        <taxon>Onygenales</taxon>
        <taxon>Ajellomycetaceae</taxon>
        <taxon>Paracoccidioides</taxon>
    </lineage>
</organism>
<dbReference type="GeneID" id="22582665"/>
<feature type="compositionally biased region" description="Polar residues" evidence="1">
    <location>
        <begin position="16"/>
        <end position="27"/>
    </location>
</feature>
<gene>
    <name evidence="2" type="ORF">PADG_03340</name>
</gene>
<name>C1G835_PARBD</name>
<dbReference type="Proteomes" id="UP000001628">
    <property type="component" value="Unassembled WGS sequence"/>
</dbReference>
<evidence type="ECO:0000256" key="1">
    <source>
        <dbReference type="SAM" id="MobiDB-lite"/>
    </source>
</evidence>
<dbReference type="EMBL" id="KN275959">
    <property type="protein sequence ID" value="EEH47242.1"/>
    <property type="molecule type" value="Genomic_DNA"/>
</dbReference>
<dbReference type="OMA" id="RREYVMD"/>
<dbReference type="KEGG" id="pbn:PADG_03340"/>
<evidence type="ECO:0000313" key="3">
    <source>
        <dbReference type="Proteomes" id="UP000001628"/>
    </source>
</evidence>
<sequence>MVVFRLPNILRRNKRPQTTATVSTSPAQMPDGDSPLQGSHQDKSPYPPHPNNQKQSWTFRYLSSALSGSVGWTVPAIDLSISSMPIAKPANDTGDNICRLPPSVKRQLFDSTIKTPTRNTDIPLPTIIHPNSPLSPSSSSLSSTSPTRTKPYSTRSTCSTHRPTQVKPILKTAISESLPHNNRHTSQSDTQANTSRNVFLTLNDVSNLDETVPPPRRFSTSQSPSTHMSRHSLSFTSLHSLVSLDDPDQITETTVEPPFDNQEAKVEKAQRGVMDKKRASSCGGGPGENVGMGTEIGARGASDSCAINRKAKKMKQKMVRFDHVDVHPYEVERSGESCLSFYNEQFVVPVLDLDLDLKEYVVDIPDIIER</sequence>
<dbReference type="eggNOG" id="ENOG502T8TJ">
    <property type="taxonomic scope" value="Eukaryota"/>
</dbReference>
<dbReference type="InParanoid" id="C1G835"/>
<feature type="compositionally biased region" description="Low complexity" evidence="1">
    <location>
        <begin position="132"/>
        <end position="147"/>
    </location>
</feature>
<feature type="compositionally biased region" description="Polar residues" evidence="1">
    <location>
        <begin position="218"/>
        <end position="232"/>
    </location>
</feature>
<dbReference type="OrthoDB" id="4188238at2759"/>
<proteinExistence type="predicted"/>
<evidence type="ECO:0000313" key="2">
    <source>
        <dbReference type="EMBL" id="EEH47242.1"/>
    </source>
</evidence>
<feature type="region of interest" description="Disordered" evidence="1">
    <location>
        <begin position="250"/>
        <end position="286"/>
    </location>
</feature>
<feature type="compositionally biased region" description="Basic and acidic residues" evidence="1">
    <location>
        <begin position="262"/>
        <end position="278"/>
    </location>
</feature>
<dbReference type="AlphaFoldDB" id="C1G835"/>
<dbReference type="HOGENOM" id="CLU_752471_0_0_1"/>
<reference evidence="2 3" key="1">
    <citation type="journal article" date="2011" name="PLoS Genet.">
        <title>Comparative genomic analysis of human fungal pathogens causing paracoccidioidomycosis.</title>
        <authorList>
            <person name="Desjardins C.A."/>
            <person name="Champion M.D."/>
            <person name="Holder J.W."/>
            <person name="Muszewska A."/>
            <person name="Goldberg J."/>
            <person name="Bailao A.M."/>
            <person name="Brigido M.M."/>
            <person name="Ferreira M.E."/>
            <person name="Garcia A.M."/>
            <person name="Grynberg M."/>
            <person name="Gujja S."/>
            <person name="Heiman D.I."/>
            <person name="Henn M.R."/>
            <person name="Kodira C.D."/>
            <person name="Leon-Narvaez H."/>
            <person name="Longo L.V."/>
            <person name="Ma L.J."/>
            <person name="Malavazi I."/>
            <person name="Matsuo A.L."/>
            <person name="Morais F.V."/>
            <person name="Pereira M."/>
            <person name="Rodriguez-Brito S."/>
            <person name="Sakthikumar S."/>
            <person name="Salem-Izacc S.M."/>
            <person name="Sykes S.M."/>
            <person name="Teixeira M.M."/>
            <person name="Vallejo M.C."/>
            <person name="Walter M.E."/>
            <person name="Yandava C."/>
            <person name="Young S."/>
            <person name="Zeng Q."/>
            <person name="Zucker J."/>
            <person name="Felipe M.S."/>
            <person name="Goldman G.H."/>
            <person name="Haas B.J."/>
            <person name="McEwen J.G."/>
            <person name="Nino-Vega G."/>
            <person name="Puccia R."/>
            <person name="San-Blas G."/>
            <person name="Soares C.M."/>
            <person name="Birren B.W."/>
            <person name="Cuomo C.A."/>
        </authorList>
    </citation>
    <scope>NUCLEOTIDE SEQUENCE [LARGE SCALE GENOMIC DNA]</scope>
    <source>
        <strain evidence="2 3">Pb18</strain>
    </source>
</reference>
<feature type="region of interest" description="Disordered" evidence="1">
    <location>
        <begin position="206"/>
        <end position="232"/>
    </location>
</feature>
<dbReference type="RefSeq" id="XP_010758830.1">
    <property type="nucleotide sequence ID" value="XM_010760528.1"/>
</dbReference>
<feature type="compositionally biased region" description="Polar residues" evidence="1">
    <location>
        <begin position="148"/>
        <end position="163"/>
    </location>
</feature>
<keyword evidence="3" id="KW-1185">Reference proteome</keyword>
<feature type="region of interest" description="Disordered" evidence="1">
    <location>
        <begin position="114"/>
        <end position="165"/>
    </location>
</feature>
<accession>C1G835</accession>